<feature type="compositionally biased region" description="Polar residues" evidence="1">
    <location>
        <begin position="327"/>
        <end position="339"/>
    </location>
</feature>
<name>A0A9P7D0G3_9AGAM</name>
<proteinExistence type="predicted"/>
<evidence type="ECO:0000313" key="2">
    <source>
        <dbReference type="EMBL" id="KAG1774497.1"/>
    </source>
</evidence>
<sequence length="339" mass="36843">MTLDEVDIEEDEQANELFTRYTIDTVYASLAAAENRPSDPLESKFHPQTEKPESNEGWGVAQDANESTTTSMTWPSELTTAETAPAQLQPTILLRGVLRLVGAQIAKPQEKLIAAASFPAPSVPSVVPPAPEPVLGHPPSPPAVNGDAELVSEGWEDPTTVSSHLLQASEPTAPAPKPVTIVSALPTQIHKQDVPTQHKSHVYLSSRPAARDEYKGIDHAAVMPSSTAPAPTFATSVSQSSQPAAASLYQPCAPPMPYFHPYPQSQYYGNPYNQGFPTPFIKYTAPTPPAMFQHQHQPSQQTDVPRMGADVQCRFSRFADDIGYHQPPQQQTQNSHRTQ</sequence>
<feature type="compositionally biased region" description="Basic and acidic residues" evidence="1">
    <location>
        <begin position="36"/>
        <end position="54"/>
    </location>
</feature>
<dbReference type="OrthoDB" id="2686345at2759"/>
<protein>
    <submittedName>
        <fullName evidence="2">Uncharacterized protein</fullName>
    </submittedName>
</protein>
<organism evidence="2 3">
    <name type="scientific">Suillus placidus</name>
    <dbReference type="NCBI Taxonomy" id="48579"/>
    <lineage>
        <taxon>Eukaryota</taxon>
        <taxon>Fungi</taxon>
        <taxon>Dikarya</taxon>
        <taxon>Basidiomycota</taxon>
        <taxon>Agaricomycotina</taxon>
        <taxon>Agaricomycetes</taxon>
        <taxon>Agaricomycetidae</taxon>
        <taxon>Boletales</taxon>
        <taxon>Suillineae</taxon>
        <taxon>Suillaceae</taxon>
        <taxon>Suillus</taxon>
    </lineage>
</organism>
<feature type="region of interest" description="Disordered" evidence="1">
    <location>
        <begin position="34"/>
        <end position="71"/>
    </location>
</feature>
<dbReference type="AlphaFoldDB" id="A0A9P7D0G3"/>
<keyword evidence="3" id="KW-1185">Reference proteome</keyword>
<feature type="region of interest" description="Disordered" evidence="1">
    <location>
        <begin position="320"/>
        <end position="339"/>
    </location>
</feature>
<gene>
    <name evidence="2" type="ORF">EV702DRAFT_1240731</name>
</gene>
<evidence type="ECO:0000256" key="1">
    <source>
        <dbReference type="SAM" id="MobiDB-lite"/>
    </source>
</evidence>
<accession>A0A9P7D0G3</accession>
<dbReference type="EMBL" id="JABBWD010000041">
    <property type="protein sequence ID" value="KAG1774497.1"/>
    <property type="molecule type" value="Genomic_DNA"/>
</dbReference>
<comment type="caution">
    <text evidence="2">The sequence shown here is derived from an EMBL/GenBank/DDBJ whole genome shotgun (WGS) entry which is preliminary data.</text>
</comment>
<evidence type="ECO:0000313" key="3">
    <source>
        <dbReference type="Proteomes" id="UP000714275"/>
    </source>
</evidence>
<dbReference type="Proteomes" id="UP000714275">
    <property type="component" value="Unassembled WGS sequence"/>
</dbReference>
<reference evidence="2" key="1">
    <citation type="journal article" date="2020" name="New Phytol.">
        <title>Comparative genomics reveals dynamic genome evolution in host specialist ectomycorrhizal fungi.</title>
        <authorList>
            <person name="Lofgren L.A."/>
            <person name="Nguyen N.H."/>
            <person name="Vilgalys R."/>
            <person name="Ruytinx J."/>
            <person name="Liao H.L."/>
            <person name="Branco S."/>
            <person name="Kuo A."/>
            <person name="LaButti K."/>
            <person name="Lipzen A."/>
            <person name="Andreopoulos W."/>
            <person name="Pangilinan J."/>
            <person name="Riley R."/>
            <person name="Hundley H."/>
            <person name="Na H."/>
            <person name="Barry K."/>
            <person name="Grigoriev I.V."/>
            <person name="Stajich J.E."/>
            <person name="Kennedy P.G."/>
        </authorList>
    </citation>
    <scope>NUCLEOTIDE SEQUENCE</scope>
    <source>
        <strain evidence="2">DOB743</strain>
    </source>
</reference>